<protein>
    <submittedName>
        <fullName evidence="1">Uncharacterized protein</fullName>
    </submittedName>
</protein>
<evidence type="ECO:0000313" key="2">
    <source>
        <dbReference type="Proteomes" id="UP000824176"/>
    </source>
</evidence>
<sequence length="54" mass="6267">MDSLGKIYHNCRRKGLNMQENLSTKKYLKKLKKVLKFSKVSPIGKMSIGGYYEN</sequence>
<dbReference type="AlphaFoldDB" id="A0A9D2GTT7"/>
<reference evidence="1" key="1">
    <citation type="journal article" date="2021" name="PeerJ">
        <title>Extensive microbial diversity within the chicken gut microbiome revealed by metagenomics and culture.</title>
        <authorList>
            <person name="Gilroy R."/>
            <person name="Ravi A."/>
            <person name="Getino M."/>
            <person name="Pursley I."/>
            <person name="Horton D.L."/>
            <person name="Alikhan N.F."/>
            <person name="Baker D."/>
            <person name="Gharbi K."/>
            <person name="Hall N."/>
            <person name="Watson M."/>
            <person name="Adriaenssens E.M."/>
            <person name="Foster-Nyarko E."/>
            <person name="Jarju S."/>
            <person name="Secka A."/>
            <person name="Antonio M."/>
            <person name="Oren A."/>
            <person name="Chaudhuri R.R."/>
            <person name="La Ragione R."/>
            <person name="Hildebrand F."/>
            <person name="Pallen M.J."/>
        </authorList>
    </citation>
    <scope>NUCLEOTIDE SEQUENCE</scope>
    <source>
        <strain evidence="1">ChiW4-1371</strain>
    </source>
</reference>
<evidence type="ECO:0000313" key="1">
    <source>
        <dbReference type="EMBL" id="HIZ88905.1"/>
    </source>
</evidence>
<organism evidence="1 2">
    <name type="scientific">Candidatus Mucispirillum faecigallinarum</name>
    <dbReference type="NCBI Taxonomy" id="2838699"/>
    <lineage>
        <taxon>Bacteria</taxon>
        <taxon>Pseudomonadati</taxon>
        <taxon>Deferribacterota</taxon>
        <taxon>Deferribacteres</taxon>
        <taxon>Deferribacterales</taxon>
        <taxon>Mucispirillaceae</taxon>
        <taxon>Mucispirillum</taxon>
    </lineage>
</organism>
<comment type="caution">
    <text evidence="1">The sequence shown here is derived from an EMBL/GenBank/DDBJ whole genome shotgun (WGS) entry which is preliminary data.</text>
</comment>
<accession>A0A9D2GTT7</accession>
<reference evidence="1" key="2">
    <citation type="submission" date="2021-04" db="EMBL/GenBank/DDBJ databases">
        <authorList>
            <person name="Gilroy R."/>
        </authorList>
    </citation>
    <scope>NUCLEOTIDE SEQUENCE</scope>
    <source>
        <strain evidence="1">ChiW4-1371</strain>
    </source>
</reference>
<proteinExistence type="predicted"/>
<gene>
    <name evidence="1" type="ORF">H9804_03080</name>
</gene>
<dbReference type="EMBL" id="DXAQ01000046">
    <property type="protein sequence ID" value="HIZ88905.1"/>
    <property type="molecule type" value="Genomic_DNA"/>
</dbReference>
<name>A0A9D2GTT7_9BACT</name>
<dbReference type="Proteomes" id="UP000824176">
    <property type="component" value="Unassembled WGS sequence"/>
</dbReference>